<evidence type="ECO:0000313" key="3">
    <source>
        <dbReference type="Proteomes" id="UP001163046"/>
    </source>
</evidence>
<comment type="caution">
    <text evidence="2">The sequence shown here is derived from an EMBL/GenBank/DDBJ whole genome shotgun (WGS) entry which is preliminary data.</text>
</comment>
<dbReference type="AlphaFoldDB" id="A0A9W9Z6U5"/>
<dbReference type="SUPFAM" id="SSF88713">
    <property type="entry name" value="Glycoside hydrolase/deacetylase"/>
    <property type="match status" value="1"/>
</dbReference>
<keyword evidence="2" id="KW-0378">Hydrolase</keyword>
<dbReference type="Proteomes" id="UP001163046">
    <property type="component" value="Unassembled WGS sequence"/>
</dbReference>
<dbReference type="GO" id="GO:0016787">
    <property type="term" value="F:hydrolase activity"/>
    <property type="evidence" value="ECO:0007669"/>
    <property type="project" value="UniProtKB-KW"/>
</dbReference>
<proteinExistence type="predicted"/>
<feature type="chain" id="PRO_5040947290" evidence="1">
    <location>
        <begin position="20"/>
        <end position="388"/>
    </location>
</feature>
<keyword evidence="1" id="KW-0732">Signal</keyword>
<gene>
    <name evidence="2" type="primary">Cda9</name>
    <name evidence="2" type="ORF">OS493_007560</name>
</gene>
<dbReference type="OrthoDB" id="504708at2759"/>
<protein>
    <submittedName>
        <fullName evidence="2">Hydrolase</fullName>
    </submittedName>
</protein>
<dbReference type="PANTHER" id="PTHR45985">
    <property type="match status" value="1"/>
</dbReference>
<name>A0A9W9Z6U5_9CNID</name>
<dbReference type="PANTHER" id="PTHR45985:SF3">
    <property type="entry name" value="CHITIN DEACETYLASE-LIKE 4"/>
    <property type="match status" value="1"/>
</dbReference>
<keyword evidence="3" id="KW-1185">Reference proteome</keyword>
<sequence length="388" mass="44553">MDIQAFALLVFLFTVGIRAQFQPAQPCDREKCLPPDCRCSDDRKPPGGLATRKNSANYHGHFRDDLQKQYLDLYNELLEEVHNPNNCPAVGTLFISHNYTSYFLVETAYSKGFETADHTVTHQEPTTYWQDADYTVWKDEIFGQKEILHRFGNIPYGKITGFRAPFLMFTENMFKALHMGNFTYDLSWPAQIKFDGHGPCTPTRWTTCRLRPVPPLYKPCPKMSYPGLWEIPNVNLMNKDHSTCGSMMDACDPLGNATAWYEILVRNFHYHYDTNRAPFGMHMHPSFFSWGPAGDHMNAAKKFLKYAQDLGDVWILTASQVIAWMKDPQDVDQAKSFPPWQCPARPEPRCSSSTVNKCHYTEPKDFYMDTCTKPCPPHFPSPTDPDGK</sequence>
<reference evidence="2" key="1">
    <citation type="submission" date="2023-01" db="EMBL/GenBank/DDBJ databases">
        <title>Genome assembly of the deep-sea coral Lophelia pertusa.</title>
        <authorList>
            <person name="Herrera S."/>
            <person name="Cordes E."/>
        </authorList>
    </citation>
    <scope>NUCLEOTIDE SEQUENCE</scope>
    <source>
        <strain evidence="2">USNM1676648</strain>
        <tissue evidence="2">Polyp</tissue>
    </source>
</reference>
<accession>A0A9W9Z6U5</accession>
<evidence type="ECO:0000313" key="2">
    <source>
        <dbReference type="EMBL" id="KAJ7374454.1"/>
    </source>
</evidence>
<dbReference type="EMBL" id="MU826828">
    <property type="protein sequence ID" value="KAJ7374454.1"/>
    <property type="molecule type" value="Genomic_DNA"/>
</dbReference>
<organism evidence="2 3">
    <name type="scientific">Desmophyllum pertusum</name>
    <dbReference type="NCBI Taxonomy" id="174260"/>
    <lineage>
        <taxon>Eukaryota</taxon>
        <taxon>Metazoa</taxon>
        <taxon>Cnidaria</taxon>
        <taxon>Anthozoa</taxon>
        <taxon>Hexacorallia</taxon>
        <taxon>Scleractinia</taxon>
        <taxon>Caryophylliina</taxon>
        <taxon>Caryophylliidae</taxon>
        <taxon>Desmophyllum</taxon>
    </lineage>
</organism>
<dbReference type="InterPro" id="IPR052740">
    <property type="entry name" value="CE4"/>
</dbReference>
<evidence type="ECO:0000256" key="1">
    <source>
        <dbReference type="SAM" id="SignalP"/>
    </source>
</evidence>
<feature type="signal peptide" evidence="1">
    <location>
        <begin position="1"/>
        <end position="19"/>
    </location>
</feature>
<dbReference type="Gene3D" id="3.20.20.370">
    <property type="entry name" value="Glycoside hydrolase/deacetylase"/>
    <property type="match status" value="1"/>
</dbReference>
<dbReference type="InterPro" id="IPR011330">
    <property type="entry name" value="Glyco_hydro/deAcase_b/a-brl"/>
</dbReference>
<dbReference type="GO" id="GO:0005975">
    <property type="term" value="P:carbohydrate metabolic process"/>
    <property type="evidence" value="ECO:0007669"/>
    <property type="project" value="InterPro"/>
</dbReference>